<reference evidence="2" key="1">
    <citation type="submission" date="2021-12" db="EMBL/GenBank/DDBJ databases">
        <authorList>
            <person name="Martin H S."/>
        </authorList>
    </citation>
    <scope>NUCLEOTIDE SEQUENCE</scope>
</reference>
<protein>
    <submittedName>
        <fullName evidence="2">Uncharacterized protein</fullName>
    </submittedName>
</protein>
<sequence length="81" mass="9182">MINTKESSTGHRPWGRNAEFKLNAANFKQDCDTNLLQSKYKRRPSALPATGRRPDGDRAATTGAHSERTVLSIEPFTCYWR</sequence>
<feature type="region of interest" description="Disordered" evidence="1">
    <location>
        <begin position="37"/>
        <end position="66"/>
    </location>
</feature>
<dbReference type="Proteomes" id="UP000838878">
    <property type="component" value="Chromosome 1"/>
</dbReference>
<dbReference type="AlphaFoldDB" id="A0A8J9U3H7"/>
<proteinExistence type="predicted"/>
<feature type="non-terminal residue" evidence="2">
    <location>
        <position position="81"/>
    </location>
</feature>
<evidence type="ECO:0000313" key="2">
    <source>
        <dbReference type="EMBL" id="CAH0713238.1"/>
    </source>
</evidence>
<gene>
    <name evidence="2" type="ORF">BINO364_LOCUS418</name>
</gene>
<accession>A0A8J9U3H7</accession>
<dbReference type="EMBL" id="OV170221">
    <property type="protein sequence ID" value="CAH0713238.1"/>
    <property type="molecule type" value="Genomic_DNA"/>
</dbReference>
<evidence type="ECO:0000313" key="3">
    <source>
        <dbReference type="Proteomes" id="UP000838878"/>
    </source>
</evidence>
<keyword evidence="3" id="KW-1185">Reference proteome</keyword>
<organism evidence="2 3">
    <name type="scientific">Brenthis ino</name>
    <name type="common">lesser marbled fritillary</name>
    <dbReference type="NCBI Taxonomy" id="405034"/>
    <lineage>
        <taxon>Eukaryota</taxon>
        <taxon>Metazoa</taxon>
        <taxon>Ecdysozoa</taxon>
        <taxon>Arthropoda</taxon>
        <taxon>Hexapoda</taxon>
        <taxon>Insecta</taxon>
        <taxon>Pterygota</taxon>
        <taxon>Neoptera</taxon>
        <taxon>Endopterygota</taxon>
        <taxon>Lepidoptera</taxon>
        <taxon>Glossata</taxon>
        <taxon>Ditrysia</taxon>
        <taxon>Papilionoidea</taxon>
        <taxon>Nymphalidae</taxon>
        <taxon>Heliconiinae</taxon>
        <taxon>Argynnini</taxon>
        <taxon>Brenthis</taxon>
    </lineage>
</organism>
<name>A0A8J9U3H7_9NEOP</name>
<evidence type="ECO:0000256" key="1">
    <source>
        <dbReference type="SAM" id="MobiDB-lite"/>
    </source>
</evidence>